<comment type="subcellular location">
    <subcellularLocation>
        <location evidence="1">Membrane</location>
        <topology evidence="1">Single-pass membrane protein</topology>
    </subcellularLocation>
</comment>
<dbReference type="GO" id="GO:0016757">
    <property type="term" value="F:glycosyltransferase activity"/>
    <property type="evidence" value="ECO:0007669"/>
    <property type="project" value="UniProtKB-KW"/>
</dbReference>
<dbReference type="InterPro" id="IPR008166">
    <property type="entry name" value="Glyco_transf_92"/>
</dbReference>
<evidence type="ECO:0000256" key="3">
    <source>
        <dbReference type="ARBA" id="ARBA00022676"/>
    </source>
</evidence>
<comment type="similarity">
    <text evidence="2">Belongs to the glycosyltransferase 92 family.</text>
</comment>
<evidence type="ECO:0000313" key="9">
    <source>
        <dbReference type="Proteomes" id="UP000078348"/>
    </source>
</evidence>
<evidence type="ECO:0000256" key="5">
    <source>
        <dbReference type="ARBA" id="ARBA00022692"/>
    </source>
</evidence>
<accession>A0A196S9A4</accession>
<sequence>MVEKPTERIFKKGVVLKLSPGDKEKLDVARKNLIPKPATAKGLRDDLARGFEKLTIFDNRPRSDFYTVSNANVTQDKPILMDAFTYCENDHLHLDAIFNIKYFVVTMKKRVAYKSLDDLWSAEYRGVVVRNEMKKDNHKHTIVGTFTFPFGCDRHDGNFTVFSNSTHFSYSFAPSFIPSFTTPRYYLSACTSIDFSPHFQVLTWINHHYYEGVQHFTFYLNGRVADWQRLLRPYVEKGLVDVVEYTYPNHRFLFEQNSALNACHRRYRYASRFVLYNDVDEFMLPLNRTWRLVDVVRLYDTSFPQAEAFRVFNTFHSCRNYSYYMWGFKRDIRQICPLRAAKITREGRWKNIVRADRTPLVQVHHVSYGDSVLVDHKKDMVMLHFKMGWNKRPGVAYELNPIVEEGVKYVL</sequence>
<keyword evidence="4" id="KW-0808">Transferase</keyword>
<keyword evidence="9" id="KW-1185">Reference proteome</keyword>
<keyword evidence="6" id="KW-1133">Transmembrane helix</keyword>
<evidence type="ECO:0000313" key="8">
    <source>
        <dbReference type="EMBL" id="OAO13630.1"/>
    </source>
</evidence>
<dbReference type="OrthoDB" id="6232146at2759"/>
<evidence type="ECO:0008006" key="10">
    <source>
        <dbReference type="Google" id="ProtNLM"/>
    </source>
</evidence>
<evidence type="ECO:0000256" key="2">
    <source>
        <dbReference type="ARBA" id="ARBA00007647"/>
    </source>
</evidence>
<evidence type="ECO:0000256" key="4">
    <source>
        <dbReference type="ARBA" id="ARBA00022679"/>
    </source>
</evidence>
<dbReference type="GO" id="GO:0005737">
    <property type="term" value="C:cytoplasm"/>
    <property type="evidence" value="ECO:0007669"/>
    <property type="project" value="TreeGrafter"/>
</dbReference>
<organism evidence="8 9">
    <name type="scientific">Blastocystis sp. subtype 1 (strain ATCC 50177 / NandII)</name>
    <dbReference type="NCBI Taxonomy" id="478820"/>
    <lineage>
        <taxon>Eukaryota</taxon>
        <taxon>Sar</taxon>
        <taxon>Stramenopiles</taxon>
        <taxon>Bigyra</taxon>
        <taxon>Opalozoa</taxon>
        <taxon>Opalinata</taxon>
        <taxon>Blastocystidae</taxon>
        <taxon>Blastocystis</taxon>
    </lineage>
</organism>
<proteinExistence type="inferred from homology"/>
<dbReference type="AlphaFoldDB" id="A0A196S9A4"/>
<reference evidence="8 9" key="1">
    <citation type="submission" date="2016-05" db="EMBL/GenBank/DDBJ databases">
        <title>Nuclear genome of Blastocystis sp. subtype 1 NandII.</title>
        <authorList>
            <person name="Gentekaki E."/>
            <person name="Curtis B."/>
            <person name="Stairs C."/>
            <person name="Eme L."/>
            <person name="Herman E."/>
            <person name="Klimes V."/>
            <person name="Arias M.C."/>
            <person name="Elias M."/>
            <person name="Hilliou F."/>
            <person name="Klute M."/>
            <person name="Malik S.-B."/>
            <person name="Pightling A."/>
            <person name="Rachubinski R."/>
            <person name="Salas D."/>
            <person name="Schlacht A."/>
            <person name="Suga H."/>
            <person name="Archibald J."/>
            <person name="Ball S.G."/>
            <person name="Clark G."/>
            <person name="Dacks J."/>
            <person name="Van Der Giezen M."/>
            <person name="Tsaousis A."/>
            <person name="Roger A."/>
        </authorList>
    </citation>
    <scope>NUCLEOTIDE SEQUENCE [LARGE SCALE GENOMIC DNA]</scope>
    <source>
        <strain evidence="9">ATCC 50177 / NandII</strain>
    </source>
</reference>
<dbReference type="PANTHER" id="PTHR21461:SF69">
    <property type="entry name" value="GLYCOSYLTRANSFERASE FAMILY 92 PROTEIN"/>
    <property type="match status" value="1"/>
</dbReference>
<comment type="caution">
    <text evidence="8">The sequence shown here is derived from an EMBL/GenBank/DDBJ whole genome shotgun (WGS) entry which is preliminary data.</text>
</comment>
<protein>
    <recommendedName>
        <fullName evidence="10">Glycosyltransferase family 92 protein</fullName>
    </recommendedName>
</protein>
<gene>
    <name evidence="8" type="ORF">AV274_4674</name>
</gene>
<dbReference type="Pfam" id="PF01697">
    <property type="entry name" value="Glyco_transf_92"/>
    <property type="match status" value="1"/>
</dbReference>
<dbReference type="GO" id="GO:0016020">
    <property type="term" value="C:membrane"/>
    <property type="evidence" value="ECO:0007669"/>
    <property type="project" value="UniProtKB-SubCell"/>
</dbReference>
<keyword evidence="3" id="KW-0328">Glycosyltransferase</keyword>
<dbReference type="PANTHER" id="PTHR21461">
    <property type="entry name" value="GLYCOSYLTRANSFERASE FAMILY 92 PROTEIN"/>
    <property type="match status" value="1"/>
</dbReference>
<evidence type="ECO:0000256" key="1">
    <source>
        <dbReference type="ARBA" id="ARBA00004167"/>
    </source>
</evidence>
<dbReference type="STRING" id="478820.A0A196S9A4"/>
<name>A0A196S9A4_BLAHN</name>
<evidence type="ECO:0000256" key="7">
    <source>
        <dbReference type="ARBA" id="ARBA00023136"/>
    </source>
</evidence>
<dbReference type="Proteomes" id="UP000078348">
    <property type="component" value="Unassembled WGS sequence"/>
</dbReference>
<keyword evidence="7" id="KW-0472">Membrane</keyword>
<dbReference type="EMBL" id="LXWW01000356">
    <property type="protein sequence ID" value="OAO13630.1"/>
    <property type="molecule type" value="Genomic_DNA"/>
</dbReference>
<evidence type="ECO:0000256" key="6">
    <source>
        <dbReference type="ARBA" id="ARBA00022989"/>
    </source>
</evidence>
<keyword evidence="5" id="KW-0812">Transmembrane</keyword>